<reference evidence="1" key="1">
    <citation type="journal article" date="1997" name="Microbiology">
        <title>Structural analysis of the 6 kb cryptic plasmid pFAJ2600 from Rhodococcus erythropolis NI86/21 and construction of Escherichia coli-Rhodococcus shuttle vectors.</title>
        <authorList>
            <person name="De Mot R."/>
            <person name="Nagy I."/>
            <person name="De Schrijver A."/>
            <person name="Pattanapipitpaisal P."/>
            <person name="Schoofs G."/>
            <person name="Vanderleyden J."/>
        </authorList>
    </citation>
    <scope>NUCLEOTIDE SEQUENCE</scope>
    <source>
        <strain evidence="1">NI86/21</strain>
        <plasmid evidence="1">pFAJ2600</plasmid>
    </source>
</reference>
<protein>
    <recommendedName>
        <fullName evidence="2">GIY-YIG nuclease family protein</fullName>
    </recommendedName>
</protein>
<dbReference type="EMBL" id="AF015088">
    <property type="protein sequence ID" value="AAC45807.1"/>
    <property type="molecule type" value="Genomic_DNA"/>
</dbReference>
<proteinExistence type="predicted"/>
<dbReference type="AlphaFoldDB" id="O30685"/>
<organism evidence="1">
    <name type="scientific">Rhodococcus erythropolis</name>
    <name type="common">Arthrobacter picolinophilus</name>
    <dbReference type="NCBI Taxonomy" id="1833"/>
    <lineage>
        <taxon>Bacteria</taxon>
        <taxon>Bacillati</taxon>
        <taxon>Actinomycetota</taxon>
        <taxon>Actinomycetes</taxon>
        <taxon>Mycobacteriales</taxon>
        <taxon>Nocardiaceae</taxon>
        <taxon>Rhodococcus</taxon>
        <taxon>Rhodococcus erythropolis group</taxon>
    </lineage>
</organism>
<evidence type="ECO:0000313" key="1">
    <source>
        <dbReference type="EMBL" id="AAC45807.1"/>
    </source>
</evidence>
<dbReference type="Pfam" id="PF13455">
    <property type="entry name" value="MUG113"/>
    <property type="match status" value="1"/>
</dbReference>
<sequence>MYLFRFRAIGMYKVGVTRSLSDGRLKEHERHGGELLSIVDTANYEEARALERQILEMVKPWKVTGGKAVFPWCGRTECWSVDGPMVNLGVELSTRRRVAKSAGTSANAQDRFQE</sequence>
<name>O30685_RHOER</name>
<dbReference type="RefSeq" id="WP_011024532.1">
    <property type="nucleotide sequence ID" value="NC_003846.1"/>
</dbReference>
<accession>O30685</accession>
<geneLocation type="plasmid" evidence="1">
    <name>pFAJ2600</name>
</geneLocation>
<keyword evidence="1" id="KW-0614">Plasmid</keyword>
<evidence type="ECO:0008006" key="2">
    <source>
        <dbReference type="Google" id="ProtNLM"/>
    </source>
</evidence>